<name>A0ABZ1UYT1_9ACTN</name>
<keyword evidence="2" id="KW-0472">Membrane</keyword>
<evidence type="ECO:0000256" key="2">
    <source>
        <dbReference type="SAM" id="Phobius"/>
    </source>
</evidence>
<evidence type="ECO:0000256" key="1">
    <source>
        <dbReference type="SAM" id="MobiDB-lite"/>
    </source>
</evidence>
<organism evidence="3 4">
    <name type="scientific">Streptomyces griseoaurantiacus</name>
    <dbReference type="NCBI Taxonomy" id="68213"/>
    <lineage>
        <taxon>Bacteria</taxon>
        <taxon>Bacillati</taxon>
        <taxon>Actinomycetota</taxon>
        <taxon>Actinomycetes</taxon>
        <taxon>Kitasatosporales</taxon>
        <taxon>Streptomycetaceae</taxon>
        <taxon>Streptomyces</taxon>
        <taxon>Streptomyces aurantiacus group</taxon>
    </lineage>
</organism>
<accession>A0ABZ1UYT1</accession>
<feature type="transmembrane region" description="Helical" evidence="2">
    <location>
        <begin position="56"/>
        <end position="77"/>
    </location>
</feature>
<keyword evidence="2" id="KW-1133">Transmembrane helix</keyword>
<dbReference type="InterPro" id="IPR045512">
    <property type="entry name" value="DUF6480"/>
</dbReference>
<evidence type="ECO:0000313" key="4">
    <source>
        <dbReference type="Proteomes" id="UP001432161"/>
    </source>
</evidence>
<evidence type="ECO:0000313" key="3">
    <source>
        <dbReference type="EMBL" id="WUR36689.1"/>
    </source>
</evidence>
<gene>
    <name evidence="3" type="ORF">OHN36_05560</name>
</gene>
<dbReference type="EMBL" id="CP108330">
    <property type="protein sequence ID" value="WUR36689.1"/>
    <property type="molecule type" value="Genomic_DNA"/>
</dbReference>
<keyword evidence="4" id="KW-1185">Reference proteome</keyword>
<proteinExistence type="predicted"/>
<protein>
    <submittedName>
        <fullName evidence="3">DUF6480 family protein</fullName>
    </submittedName>
</protein>
<reference evidence="3" key="1">
    <citation type="submission" date="2022-10" db="EMBL/GenBank/DDBJ databases">
        <title>The complete genomes of actinobacterial strains from the NBC collection.</title>
        <authorList>
            <person name="Joergensen T.S."/>
            <person name="Alvarez Arevalo M."/>
            <person name="Sterndorff E.B."/>
            <person name="Faurdal D."/>
            <person name="Vuksanovic O."/>
            <person name="Mourched A.-S."/>
            <person name="Charusanti P."/>
            <person name="Shaw S."/>
            <person name="Blin K."/>
            <person name="Weber T."/>
        </authorList>
    </citation>
    <scope>NUCLEOTIDE SEQUENCE</scope>
    <source>
        <strain evidence="3">NBC_00489</strain>
    </source>
</reference>
<sequence>MSMHYGNSSSEPQPTTARVQPAGLVPPGETPPAEDGISGTLPRDIRYNQSRGWAKAPLTLILLLVLLFAAGFIGYAVGIGI</sequence>
<dbReference type="Pfam" id="PF20088">
    <property type="entry name" value="DUF6480"/>
    <property type="match status" value="1"/>
</dbReference>
<dbReference type="Proteomes" id="UP001432161">
    <property type="component" value="Chromosome"/>
</dbReference>
<keyword evidence="2" id="KW-0812">Transmembrane</keyword>
<feature type="region of interest" description="Disordered" evidence="1">
    <location>
        <begin position="1"/>
        <end position="41"/>
    </location>
</feature>
<feature type="compositionally biased region" description="Polar residues" evidence="1">
    <location>
        <begin position="1"/>
        <end position="18"/>
    </location>
</feature>